<dbReference type="EMBL" id="CAKXAJ010012291">
    <property type="protein sequence ID" value="CAH2215626.1"/>
    <property type="molecule type" value="Genomic_DNA"/>
</dbReference>
<evidence type="ECO:0000313" key="1">
    <source>
        <dbReference type="EMBL" id="CAH2215626.1"/>
    </source>
</evidence>
<reference evidence="1" key="1">
    <citation type="submission" date="2022-03" db="EMBL/GenBank/DDBJ databases">
        <authorList>
            <person name="Lindestad O."/>
        </authorList>
    </citation>
    <scope>NUCLEOTIDE SEQUENCE</scope>
</reference>
<comment type="caution">
    <text evidence="1">The sequence shown here is derived from an EMBL/GenBank/DDBJ whole genome shotgun (WGS) entry which is preliminary data.</text>
</comment>
<organism evidence="1 2">
    <name type="scientific">Pararge aegeria aegeria</name>
    <dbReference type="NCBI Taxonomy" id="348720"/>
    <lineage>
        <taxon>Eukaryota</taxon>
        <taxon>Metazoa</taxon>
        <taxon>Ecdysozoa</taxon>
        <taxon>Arthropoda</taxon>
        <taxon>Hexapoda</taxon>
        <taxon>Insecta</taxon>
        <taxon>Pterygota</taxon>
        <taxon>Neoptera</taxon>
        <taxon>Endopterygota</taxon>
        <taxon>Lepidoptera</taxon>
        <taxon>Glossata</taxon>
        <taxon>Ditrysia</taxon>
        <taxon>Papilionoidea</taxon>
        <taxon>Nymphalidae</taxon>
        <taxon>Satyrinae</taxon>
        <taxon>Satyrini</taxon>
        <taxon>Parargina</taxon>
        <taxon>Pararge</taxon>
    </lineage>
</organism>
<sequence>MFSDAHVDDLYGIMRKRAASEISRMCSCSNNNPLQAL</sequence>
<dbReference type="AlphaFoldDB" id="A0A8S4QRR0"/>
<protein>
    <submittedName>
        <fullName evidence="1">Jg23534 protein</fullName>
    </submittedName>
</protein>
<feature type="non-terminal residue" evidence="1">
    <location>
        <position position="37"/>
    </location>
</feature>
<accession>A0A8S4QRR0</accession>
<proteinExistence type="predicted"/>
<gene>
    <name evidence="1" type="primary">jg23534</name>
    <name evidence="1" type="ORF">PAEG_LOCUS3755</name>
</gene>
<evidence type="ECO:0000313" key="2">
    <source>
        <dbReference type="Proteomes" id="UP000838756"/>
    </source>
</evidence>
<keyword evidence="2" id="KW-1185">Reference proteome</keyword>
<dbReference type="Proteomes" id="UP000838756">
    <property type="component" value="Unassembled WGS sequence"/>
</dbReference>
<name>A0A8S4QRR0_9NEOP</name>